<organism evidence="2 3">
    <name type="scientific">Petrachloros mirabilis ULC683</name>
    <dbReference type="NCBI Taxonomy" id="2781853"/>
    <lineage>
        <taxon>Bacteria</taxon>
        <taxon>Bacillati</taxon>
        <taxon>Cyanobacteriota</taxon>
        <taxon>Cyanophyceae</taxon>
        <taxon>Synechococcales</taxon>
        <taxon>Petrachlorosaceae</taxon>
        <taxon>Petrachloros</taxon>
        <taxon>Petrachloros mirabilis</taxon>
    </lineage>
</organism>
<dbReference type="Proteomes" id="UP000607397">
    <property type="component" value="Unassembled WGS sequence"/>
</dbReference>
<dbReference type="EMBL" id="WVIC01000003">
    <property type="protein sequence ID" value="NCJ05424.1"/>
    <property type="molecule type" value="Genomic_DNA"/>
</dbReference>
<dbReference type="Gene3D" id="2.60.120.10">
    <property type="entry name" value="Jelly Rolls"/>
    <property type="match status" value="1"/>
</dbReference>
<reference evidence="2" key="1">
    <citation type="submission" date="2019-12" db="EMBL/GenBank/DDBJ databases">
        <title>High-Quality draft genome sequences of three cyanobacteria isolated from the limestone walls of the Old Cathedral of Coimbra.</title>
        <authorList>
            <person name="Tiago I."/>
            <person name="Soares F."/>
            <person name="Portugal A."/>
        </authorList>
    </citation>
    <scope>NUCLEOTIDE SEQUENCE [LARGE SCALE GENOMIC DNA]</scope>
    <source>
        <strain evidence="2">C</strain>
    </source>
</reference>
<evidence type="ECO:0000313" key="3">
    <source>
        <dbReference type="Proteomes" id="UP000607397"/>
    </source>
</evidence>
<dbReference type="InterPro" id="IPR014710">
    <property type="entry name" value="RmlC-like_jellyroll"/>
</dbReference>
<accession>A0A8K2A6L7</accession>
<dbReference type="AlphaFoldDB" id="A0A8K2A6L7"/>
<name>A0A8K2A6L7_9CYAN</name>
<dbReference type="CDD" id="cd02230">
    <property type="entry name" value="cupin_HP0902-like"/>
    <property type="match status" value="1"/>
</dbReference>
<proteinExistence type="predicted"/>
<dbReference type="SUPFAM" id="SSF51182">
    <property type="entry name" value="RmlC-like cupins"/>
    <property type="match status" value="1"/>
</dbReference>
<dbReference type="PANTHER" id="PTHR37694:SF1">
    <property type="entry name" value="SLR8022 PROTEIN"/>
    <property type="match status" value="1"/>
</dbReference>
<gene>
    <name evidence="2" type="ORF">GS597_02625</name>
</gene>
<comment type="caution">
    <text evidence="2">The sequence shown here is derived from an EMBL/GenBank/DDBJ whole genome shotgun (WGS) entry which is preliminary data.</text>
</comment>
<dbReference type="InterPro" id="IPR013096">
    <property type="entry name" value="Cupin_2"/>
</dbReference>
<feature type="domain" description="Cupin type-2" evidence="1">
    <location>
        <begin position="40"/>
        <end position="97"/>
    </location>
</feature>
<protein>
    <submittedName>
        <fullName evidence="2">Cupin domain-containing protein</fullName>
    </submittedName>
</protein>
<sequence length="105" mass="11421">MTMHTQSAPLSIQLHDQANYTKSGISRTSLVKDEQGQFSLVCLSAGTHVAEHTAPRNVTVTVIEGRGILTLDSREVALEPGVFVYMPAHTPHSLQALENLAFLHT</sequence>
<dbReference type="RefSeq" id="WP_161823890.1">
    <property type="nucleotide sequence ID" value="NZ_WVIC01000003.1"/>
</dbReference>
<dbReference type="PANTHER" id="PTHR37694">
    <property type="entry name" value="SLR8022 PROTEIN"/>
    <property type="match status" value="1"/>
</dbReference>
<dbReference type="Pfam" id="PF07883">
    <property type="entry name" value="Cupin_2"/>
    <property type="match status" value="1"/>
</dbReference>
<keyword evidence="3" id="KW-1185">Reference proteome</keyword>
<dbReference type="InterPro" id="IPR011051">
    <property type="entry name" value="RmlC_Cupin_sf"/>
</dbReference>
<evidence type="ECO:0000313" key="2">
    <source>
        <dbReference type="EMBL" id="NCJ05424.1"/>
    </source>
</evidence>
<evidence type="ECO:0000259" key="1">
    <source>
        <dbReference type="Pfam" id="PF07883"/>
    </source>
</evidence>